<dbReference type="GO" id="GO:0030163">
    <property type="term" value="P:protein catabolic process"/>
    <property type="evidence" value="ECO:0007669"/>
    <property type="project" value="InterPro"/>
</dbReference>
<comment type="caution">
    <text evidence="3">The sequence shown here is derived from an EMBL/GenBank/DDBJ whole genome shotgun (WGS) entry which is preliminary data.</text>
</comment>
<dbReference type="InterPro" id="IPR014719">
    <property type="entry name" value="Ribosomal_bL12_C/ClpS-like"/>
</dbReference>
<evidence type="ECO:0000259" key="2">
    <source>
        <dbReference type="Pfam" id="PF02617"/>
    </source>
</evidence>
<reference evidence="3 4" key="1">
    <citation type="submission" date="2017-01" db="EMBL/GenBank/DDBJ databases">
        <title>Genome Sequencing of a Marine Spirillum, Oceanospirillum multiglobuliferum ATCC 33336, from Japan.</title>
        <authorList>
            <person name="Carney J.G."/>
            <person name="Trachtenberg A.M."/>
            <person name="Rheaume B.A."/>
            <person name="Linnane J.D."/>
            <person name="Pitts N.L."/>
            <person name="Mykles D.L."/>
            <person name="Maclea K.S."/>
        </authorList>
    </citation>
    <scope>NUCLEOTIDE SEQUENCE [LARGE SCALE GENOMIC DNA]</scope>
    <source>
        <strain evidence="3 4">ATCC 33336</strain>
    </source>
</reference>
<dbReference type="GO" id="GO:0008233">
    <property type="term" value="F:peptidase activity"/>
    <property type="evidence" value="ECO:0007669"/>
    <property type="project" value="UniProtKB-KW"/>
</dbReference>
<dbReference type="Pfam" id="PF02617">
    <property type="entry name" value="ClpS"/>
    <property type="match status" value="1"/>
</dbReference>
<dbReference type="InterPro" id="IPR022935">
    <property type="entry name" value="ClpS"/>
</dbReference>
<evidence type="ECO:0000313" key="4">
    <source>
        <dbReference type="Proteomes" id="UP000191418"/>
    </source>
</evidence>
<dbReference type="Proteomes" id="UP000191418">
    <property type="component" value="Unassembled WGS sequence"/>
</dbReference>
<dbReference type="STRING" id="64969.SAMN02745127_00771"/>
<evidence type="ECO:0000313" key="3">
    <source>
        <dbReference type="EMBL" id="OPX57025.1"/>
    </source>
</evidence>
<dbReference type="PANTHER" id="PTHR33473">
    <property type="entry name" value="ATP-DEPENDENT CLP PROTEASE ADAPTER PROTEIN CLPS1, CHLOROPLASTIC"/>
    <property type="match status" value="1"/>
</dbReference>
<dbReference type="SUPFAM" id="SSF54736">
    <property type="entry name" value="ClpS-like"/>
    <property type="match status" value="1"/>
</dbReference>
<feature type="domain" description="Adaptor protein ClpS core" evidence="2">
    <location>
        <begin position="34"/>
        <end position="113"/>
    </location>
</feature>
<dbReference type="HAMAP" id="MF_00302">
    <property type="entry name" value="ClpS"/>
    <property type="match status" value="1"/>
</dbReference>
<dbReference type="Gene3D" id="3.30.1390.10">
    <property type="match status" value="1"/>
</dbReference>
<evidence type="ECO:0000256" key="1">
    <source>
        <dbReference type="HAMAP-Rule" id="MF_00302"/>
    </source>
</evidence>
<gene>
    <name evidence="1" type="primary">clpS</name>
    <name evidence="3" type="ORF">BTE48_00925</name>
</gene>
<dbReference type="RefSeq" id="WP_078744379.1">
    <property type="nucleotide sequence ID" value="NZ_FUXG01000004.1"/>
</dbReference>
<comment type="similarity">
    <text evidence="1">Belongs to the ClpS family.</text>
</comment>
<sequence>MADPYLNIVNQADYQEHGDEEGGLAVAPAKPELKRPSMYKVIMLNDDYTPMEFVIEVLTMFFNMDEEKATQVMLAVHTQGRGVCGVFTKDVAETKCVQVNQYSRECQHPLLCEIDQVD</sequence>
<dbReference type="OrthoDB" id="9796121at2"/>
<accession>A0A1T4MH60</accession>
<comment type="function">
    <text evidence="1">Involved in the modulation of the specificity of the ClpAP-mediated ATP-dependent protein degradation.</text>
</comment>
<protein>
    <recommendedName>
        <fullName evidence="1">ATP-dependent Clp protease adapter protein ClpS</fullName>
    </recommendedName>
</protein>
<dbReference type="NCBIfam" id="NF000670">
    <property type="entry name" value="PRK00033.1-3"/>
    <property type="match status" value="1"/>
</dbReference>
<keyword evidence="3" id="KW-0378">Hydrolase</keyword>
<dbReference type="AlphaFoldDB" id="A0A1T4MH60"/>
<dbReference type="EMBL" id="MTSM01000001">
    <property type="protein sequence ID" value="OPX57025.1"/>
    <property type="molecule type" value="Genomic_DNA"/>
</dbReference>
<proteinExistence type="inferred from homology"/>
<keyword evidence="4" id="KW-1185">Reference proteome</keyword>
<dbReference type="GO" id="GO:0006508">
    <property type="term" value="P:proteolysis"/>
    <property type="evidence" value="ECO:0007669"/>
    <property type="project" value="UniProtKB-UniRule"/>
</dbReference>
<comment type="subunit">
    <text evidence="1">Binds to the N-terminal domain of the chaperone ClpA.</text>
</comment>
<dbReference type="PANTHER" id="PTHR33473:SF19">
    <property type="entry name" value="ATP-DEPENDENT CLP PROTEASE ADAPTER PROTEIN CLPS"/>
    <property type="match status" value="1"/>
</dbReference>
<dbReference type="FunFam" id="3.30.1390.10:FF:000002">
    <property type="entry name" value="ATP-dependent Clp protease adapter protein ClpS"/>
    <property type="match status" value="1"/>
</dbReference>
<name>A0A1T4MH60_9GAMM</name>
<dbReference type="NCBIfam" id="NF000669">
    <property type="entry name" value="PRK00033.1-2"/>
    <property type="match status" value="1"/>
</dbReference>
<dbReference type="InterPro" id="IPR003769">
    <property type="entry name" value="ClpS_core"/>
</dbReference>
<dbReference type="NCBIfam" id="NF000672">
    <property type="entry name" value="PRK00033.1-5"/>
    <property type="match status" value="1"/>
</dbReference>
<organism evidence="3 4">
    <name type="scientific">Oceanospirillum multiglobuliferum</name>
    <dbReference type="NCBI Taxonomy" id="64969"/>
    <lineage>
        <taxon>Bacteria</taxon>
        <taxon>Pseudomonadati</taxon>
        <taxon>Pseudomonadota</taxon>
        <taxon>Gammaproteobacteria</taxon>
        <taxon>Oceanospirillales</taxon>
        <taxon>Oceanospirillaceae</taxon>
        <taxon>Oceanospirillum</taxon>
    </lineage>
</organism>
<keyword evidence="3" id="KW-0645">Protease</keyword>